<evidence type="ECO:0000313" key="2">
    <source>
        <dbReference type="Proteomes" id="UP000244005"/>
    </source>
</evidence>
<dbReference type="AlphaFoldDB" id="A0A2R6W524"/>
<gene>
    <name evidence="1" type="ORF">MARPO_0151s0031</name>
</gene>
<proteinExistence type="predicted"/>
<protein>
    <submittedName>
        <fullName evidence="1">Uncharacterized protein</fullName>
    </submittedName>
</protein>
<keyword evidence="2" id="KW-1185">Reference proteome</keyword>
<name>A0A2R6W524_MARPO</name>
<dbReference type="Gramene" id="Mp8g14750.1">
    <property type="protein sequence ID" value="Mp8g14750.1.cds1"/>
    <property type="gene ID" value="Mp8g14750"/>
</dbReference>
<dbReference type="EMBL" id="KZ772821">
    <property type="protein sequence ID" value="PTQ28958.1"/>
    <property type="molecule type" value="Genomic_DNA"/>
</dbReference>
<accession>A0A2R6W524</accession>
<sequence>MSDRRRNRARVLQISPLSKVPTRSPSRAARVRQVFPGPRSCPAPSPSPAPAPALELALARAPTGLPATRPGCKPQCRLGFSLPWALAMCSSASSAPQLWRFFRASNVVRSRPLGYYSRISSSAPPRGHNGALTD</sequence>
<evidence type="ECO:0000313" key="1">
    <source>
        <dbReference type="EMBL" id="PTQ28958.1"/>
    </source>
</evidence>
<reference evidence="2" key="1">
    <citation type="journal article" date="2017" name="Cell">
        <title>Insights into land plant evolution garnered from the Marchantia polymorpha genome.</title>
        <authorList>
            <person name="Bowman J.L."/>
            <person name="Kohchi T."/>
            <person name="Yamato K.T."/>
            <person name="Jenkins J."/>
            <person name="Shu S."/>
            <person name="Ishizaki K."/>
            <person name="Yamaoka S."/>
            <person name="Nishihama R."/>
            <person name="Nakamura Y."/>
            <person name="Berger F."/>
            <person name="Adam C."/>
            <person name="Aki S.S."/>
            <person name="Althoff F."/>
            <person name="Araki T."/>
            <person name="Arteaga-Vazquez M.A."/>
            <person name="Balasubrmanian S."/>
            <person name="Barry K."/>
            <person name="Bauer D."/>
            <person name="Boehm C.R."/>
            <person name="Briginshaw L."/>
            <person name="Caballero-Perez J."/>
            <person name="Catarino B."/>
            <person name="Chen F."/>
            <person name="Chiyoda S."/>
            <person name="Chovatia M."/>
            <person name="Davies K.M."/>
            <person name="Delmans M."/>
            <person name="Demura T."/>
            <person name="Dierschke T."/>
            <person name="Dolan L."/>
            <person name="Dorantes-Acosta A.E."/>
            <person name="Eklund D.M."/>
            <person name="Florent S.N."/>
            <person name="Flores-Sandoval E."/>
            <person name="Fujiyama A."/>
            <person name="Fukuzawa H."/>
            <person name="Galik B."/>
            <person name="Grimanelli D."/>
            <person name="Grimwood J."/>
            <person name="Grossniklaus U."/>
            <person name="Hamada T."/>
            <person name="Haseloff J."/>
            <person name="Hetherington A.J."/>
            <person name="Higo A."/>
            <person name="Hirakawa Y."/>
            <person name="Hundley H.N."/>
            <person name="Ikeda Y."/>
            <person name="Inoue K."/>
            <person name="Inoue S.I."/>
            <person name="Ishida S."/>
            <person name="Jia Q."/>
            <person name="Kakita M."/>
            <person name="Kanazawa T."/>
            <person name="Kawai Y."/>
            <person name="Kawashima T."/>
            <person name="Kennedy M."/>
            <person name="Kinose K."/>
            <person name="Kinoshita T."/>
            <person name="Kohara Y."/>
            <person name="Koide E."/>
            <person name="Komatsu K."/>
            <person name="Kopischke S."/>
            <person name="Kubo M."/>
            <person name="Kyozuka J."/>
            <person name="Lagercrantz U."/>
            <person name="Lin S.S."/>
            <person name="Lindquist E."/>
            <person name="Lipzen A.M."/>
            <person name="Lu C.W."/>
            <person name="De Luna E."/>
            <person name="Martienssen R.A."/>
            <person name="Minamino N."/>
            <person name="Mizutani M."/>
            <person name="Mizutani M."/>
            <person name="Mochizuki N."/>
            <person name="Monte I."/>
            <person name="Mosher R."/>
            <person name="Nagasaki H."/>
            <person name="Nakagami H."/>
            <person name="Naramoto S."/>
            <person name="Nishitani K."/>
            <person name="Ohtani M."/>
            <person name="Okamoto T."/>
            <person name="Okumura M."/>
            <person name="Phillips J."/>
            <person name="Pollak B."/>
            <person name="Reinders A."/>
            <person name="Rovekamp M."/>
            <person name="Sano R."/>
            <person name="Sawa S."/>
            <person name="Schmid M.W."/>
            <person name="Shirakawa M."/>
            <person name="Solano R."/>
            <person name="Spunde A."/>
            <person name="Suetsugu N."/>
            <person name="Sugano S."/>
            <person name="Sugiyama A."/>
            <person name="Sun R."/>
            <person name="Suzuki Y."/>
            <person name="Takenaka M."/>
            <person name="Takezawa D."/>
            <person name="Tomogane H."/>
            <person name="Tsuzuki M."/>
            <person name="Ueda T."/>
            <person name="Umeda M."/>
            <person name="Ward J.M."/>
            <person name="Watanabe Y."/>
            <person name="Yazaki K."/>
            <person name="Yokoyama R."/>
            <person name="Yoshitake Y."/>
            <person name="Yotsui I."/>
            <person name="Zachgo S."/>
            <person name="Schmutz J."/>
        </authorList>
    </citation>
    <scope>NUCLEOTIDE SEQUENCE [LARGE SCALE GENOMIC DNA]</scope>
    <source>
        <strain evidence="2">Tak-1</strain>
    </source>
</reference>
<dbReference type="Proteomes" id="UP000244005">
    <property type="component" value="Unassembled WGS sequence"/>
</dbReference>
<organism evidence="1 2">
    <name type="scientific">Marchantia polymorpha</name>
    <name type="common">Common liverwort</name>
    <name type="synonym">Marchantia aquatica</name>
    <dbReference type="NCBI Taxonomy" id="3197"/>
    <lineage>
        <taxon>Eukaryota</taxon>
        <taxon>Viridiplantae</taxon>
        <taxon>Streptophyta</taxon>
        <taxon>Embryophyta</taxon>
        <taxon>Marchantiophyta</taxon>
        <taxon>Marchantiopsida</taxon>
        <taxon>Marchantiidae</taxon>
        <taxon>Marchantiales</taxon>
        <taxon>Marchantiaceae</taxon>
        <taxon>Marchantia</taxon>
    </lineage>
</organism>